<evidence type="ECO:0000256" key="3">
    <source>
        <dbReference type="ARBA" id="ARBA00022679"/>
    </source>
</evidence>
<feature type="region of interest" description="Disordered" evidence="9">
    <location>
        <begin position="40"/>
        <end position="68"/>
    </location>
</feature>
<dbReference type="Gene3D" id="3.30.200.20">
    <property type="entry name" value="Phosphorylase Kinase, domain 1"/>
    <property type="match status" value="2"/>
</dbReference>
<accession>A0ABR3L6N2</accession>
<feature type="compositionally biased region" description="Low complexity" evidence="9">
    <location>
        <begin position="49"/>
        <end position="58"/>
    </location>
</feature>
<evidence type="ECO:0000256" key="2">
    <source>
        <dbReference type="ARBA" id="ARBA00022527"/>
    </source>
</evidence>
<keyword evidence="6" id="KW-0067">ATP-binding</keyword>
<feature type="compositionally biased region" description="Basic and acidic residues" evidence="9">
    <location>
        <begin position="1"/>
        <end position="20"/>
    </location>
</feature>
<keyword evidence="4" id="KW-0547">Nucleotide-binding</keyword>
<evidence type="ECO:0000313" key="10">
    <source>
        <dbReference type="EMBL" id="KAL1248488.1"/>
    </source>
</evidence>
<protein>
    <recommendedName>
        <fullName evidence="1">non-specific serine/threonine protein kinase</fullName>
        <ecNumber evidence="1">2.7.11.1</ecNumber>
    </recommendedName>
</protein>
<sequence length="156" mass="18069">MRRLLVLEEKEEERKEAGRVKEKRKSKKWWKRLRSFFRAAKKHPESSAGQGEVEQQQQDEGEKRKVAGRNSDDYIFSCYSVGDQLGKGGFGVVYDGRRLEDDLRPDHPVPLPKEIALTILVNKGHRVPGIIQLLDWTDHPDHFVMVSNVPLPVKIW</sequence>
<gene>
    <name evidence="10" type="ORF">QQF64_021806</name>
</gene>
<dbReference type="SUPFAM" id="SSF56112">
    <property type="entry name" value="Protein kinase-like (PK-like)"/>
    <property type="match status" value="1"/>
</dbReference>
<evidence type="ECO:0000256" key="4">
    <source>
        <dbReference type="ARBA" id="ARBA00022741"/>
    </source>
</evidence>
<evidence type="ECO:0000256" key="5">
    <source>
        <dbReference type="ARBA" id="ARBA00022777"/>
    </source>
</evidence>
<comment type="catalytic activity">
    <reaction evidence="8">
        <text>L-seryl-[protein] + ATP = O-phospho-L-seryl-[protein] + ADP + H(+)</text>
        <dbReference type="Rhea" id="RHEA:17989"/>
        <dbReference type="Rhea" id="RHEA-COMP:9863"/>
        <dbReference type="Rhea" id="RHEA-COMP:11604"/>
        <dbReference type="ChEBI" id="CHEBI:15378"/>
        <dbReference type="ChEBI" id="CHEBI:29999"/>
        <dbReference type="ChEBI" id="CHEBI:30616"/>
        <dbReference type="ChEBI" id="CHEBI:83421"/>
        <dbReference type="ChEBI" id="CHEBI:456216"/>
        <dbReference type="EC" id="2.7.11.1"/>
    </reaction>
</comment>
<comment type="caution">
    <text evidence="10">The sequence shown here is derived from an EMBL/GenBank/DDBJ whole genome shotgun (WGS) entry which is preliminary data.</text>
</comment>
<dbReference type="PANTHER" id="PTHR22984">
    <property type="entry name" value="SERINE/THREONINE-PROTEIN KINASE PIM"/>
    <property type="match status" value="1"/>
</dbReference>
<evidence type="ECO:0000256" key="6">
    <source>
        <dbReference type="ARBA" id="ARBA00022840"/>
    </source>
</evidence>
<reference evidence="10 11" key="1">
    <citation type="submission" date="2023-09" db="EMBL/GenBank/DDBJ databases">
        <authorList>
            <person name="Wang M."/>
        </authorList>
    </citation>
    <scope>NUCLEOTIDE SEQUENCE [LARGE SCALE GENOMIC DNA]</scope>
    <source>
        <strain evidence="10">GT-2023</strain>
        <tissue evidence="10">Liver</tissue>
    </source>
</reference>
<keyword evidence="2" id="KW-0723">Serine/threonine-protein kinase</keyword>
<evidence type="ECO:0000256" key="9">
    <source>
        <dbReference type="SAM" id="MobiDB-lite"/>
    </source>
</evidence>
<dbReference type="EC" id="2.7.11.1" evidence="1"/>
<dbReference type="InterPro" id="IPR011009">
    <property type="entry name" value="Kinase-like_dom_sf"/>
</dbReference>
<name>A0ABR3L6N2_9TELE</name>
<keyword evidence="11" id="KW-1185">Reference proteome</keyword>
<dbReference type="Proteomes" id="UP001558613">
    <property type="component" value="Unassembled WGS sequence"/>
</dbReference>
<dbReference type="InterPro" id="IPR051138">
    <property type="entry name" value="PIM_Ser/Thr_kinase"/>
</dbReference>
<organism evidence="10 11">
    <name type="scientific">Cirrhinus molitorella</name>
    <name type="common">mud carp</name>
    <dbReference type="NCBI Taxonomy" id="172907"/>
    <lineage>
        <taxon>Eukaryota</taxon>
        <taxon>Metazoa</taxon>
        <taxon>Chordata</taxon>
        <taxon>Craniata</taxon>
        <taxon>Vertebrata</taxon>
        <taxon>Euteleostomi</taxon>
        <taxon>Actinopterygii</taxon>
        <taxon>Neopterygii</taxon>
        <taxon>Teleostei</taxon>
        <taxon>Ostariophysi</taxon>
        <taxon>Cypriniformes</taxon>
        <taxon>Cyprinidae</taxon>
        <taxon>Labeoninae</taxon>
        <taxon>Labeonini</taxon>
        <taxon>Cirrhinus</taxon>
    </lineage>
</organism>
<feature type="region of interest" description="Disordered" evidence="9">
    <location>
        <begin position="1"/>
        <end position="28"/>
    </location>
</feature>
<dbReference type="PANTHER" id="PTHR22984:SF11">
    <property type="entry name" value="AURORA KINASE-RELATED"/>
    <property type="match status" value="1"/>
</dbReference>
<evidence type="ECO:0000256" key="7">
    <source>
        <dbReference type="ARBA" id="ARBA00047899"/>
    </source>
</evidence>
<evidence type="ECO:0000256" key="8">
    <source>
        <dbReference type="ARBA" id="ARBA00048679"/>
    </source>
</evidence>
<evidence type="ECO:0000313" key="11">
    <source>
        <dbReference type="Proteomes" id="UP001558613"/>
    </source>
</evidence>
<dbReference type="EMBL" id="JAYMGO010000024">
    <property type="protein sequence ID" value="KAL1248488.1"/>
    <property type="molecule type" value="Genomic_DNA"/>
</dbReference>
<keyword evidence="5" id="KW-0418">Kinase</keyword>
<comment type="catalytic activity">
    <reaction evidence="7">
        <text>L-threonyl-[protein] + ATP = O-phospho-L-threonyl-[protein] + ADP + H(+)</text>
        <dbReference type="Rhea" id="RHEA:46608"/>
        <dbReference type="Rhea" id="RHEA-COMP:11060"/>
        <dbReference type="Rhea" id="RHEA-COMP:11605"/>
        <dbReference type="ChEBI" id="CHEBI:15378"/>
        <dbReference type="ChEBI" id="CHEBI:30013"/>
        <dbReference type="ChEBI" id="CHEBI:30616"/>
        <dbReference type="ChEBI" id="CHEBI:61977"/>
        <dbReference type="ChEBI" id="CHEBI:456216"/>
        <dbReference type="EC" id="2.7.11.1"/>
    </reaction>
</comment>
<keyword evidence="3" id="KW-0808">Transferase</keyword>
<proteinExistence type="predicted"/>
<evidence type="ECO:0000256" key="1">
    <source>
        <dbReference type="ARBA" id="ARBA00012513"/>
    </source>
</evidence>